<reference evidence="1" key="1">
    <citation type="submission" date="2020-08" db="EMBL/GenBank/DDBJ databases">
        <title>Novel species isolated from subtropical streams in China.</title>
        <authorList>
            <person name="Lu H."/>
        </authorList>
    </citation>
    <scope>NUCLEOTIDE SEQUENCE</scope>
    <source>
        <strain evidence="1">KACC 12607</strain>
    </source>
</reference>
<gene>
    <name evidence="1" type="ORF">H8K32_11960</name>
</gene>
<organism evidence="1 2">
    <name type="scientific">Undibacterium jejuense</name>
    <dbReference type="NCBI Taxonomy" id="1344949"/>
    <lineage>
        <taxon>Bacteria</taxon>
        <taxon>Pseudomonadati</taxon>
        <taxon>Pseudomonadota</taxon>
        <taxon>Betaproteobacteria</taxon>
        <taxon>Burkholderiales</taxon>
        <taxon>Oxalobacteraceae</taxon>
        <taxon>Undibacterium</taxon>
    </lineage>
</organism>
<sequence>MNEVFELVAVEKLMPHERINNDAADELHQKLIRENTWTDPIIVNPGACDGLERAFATYLLENHLNQKTEKDKQ</sequence>
<dbReference type="AlphaFoldDB" id="A0A923HIJ6"/>
<evidence type="ECO:0000313" key="2">
    <source>
        <dbReference type="Proteomes" id="UP000634011"/>
    </source>
</evidence>
<evidence type="ECO:0000313" key="1">
    <source>
        <dbReference type="EMBL" id="MBC3862820.1"/>
    </source>
</evidence>
<accession>A0A923HIJ6</accession>
<proteinExistence type="predicted"/>
<comment type="caution">
    <text evidence="1">The sequence shown here is derived from an EMBL/GenBank/DDBJ whole genome shotgun (WGS) entry which is preliminary data.</text>
</comment>
<keyword evidence="2" id="KW-1185">Reference proteome</keyword>
<dbReference type="RefSeq" id="WP_186912766.1">
    <property type="nucleotide sequence ID" value="NZ_JACOFV010000010.1"/>
</dbReference>
<name>A0A923HIJ6_9BURK</name>
<protein>
    <submittedName>
        <fullName evidence="1">Uncharacterized protein</fullName>
    </submittedName>
</protein>
<dbReference type="EMBL" id="JACOFV010000010">
    <property type="protein sequence ID" value="MBC3862820.1"/>
    <property type="molecule type" value="Genomic_DNA"/>
</dbReference>
<dbReference type="Proteomes" id="UP000634011">
    <property type="component" value="Unassembled WGS sequence"/>
</dbReference>